<dbReference type="PANTHER" id="PTHR31480">
    <property type="entry name" value="BIFUNCTIONAL LYCOPENE CYCLASE/PHYTOENE SYNTHASE"/>
    <property type="match status" value="1"/>
</dbReference>
<dbReference type="SFLD" id="SFLDG01018">
    <property type="entry name" value="Squalene/Phytoene_Synthase_Lik"/>
    <property type="match status" value="1"/>
</dbReference>
<dbReference type="InterPro" id="IPR002060">
    <property type="entry name" value="Squ/phyt_synthse"/>
</dbReference>
<keyword evidence="2" id="KW-1185">Reference proteome</keyword>
<dbReference type="SFLD" id="SFLDS00005">
    <property type="entry name" value="Isoprenoid_Synthase_Type_I"/>
    <property type="match status" value="1"/>
</dbReference>
<dbReference type="RefSeq" id="WP_094409431.1">
    <property type="nucleotide sequence ID" value="NZ_BMJZ01000002.1"/>
</dbReference>
<dbReference type="Pfam" id="PF00494">
    <property type="entry name" value="SQS_PSY"/>
    <property type="match status" value="2"/>
</dbReference>
<dbReference type="Proteomes" id="UP000216361">
    <property type="component" value="Unassembled WGS sequence"/>
</dbReference>
<evidence type="ECO:0000313" key="1">
    <source>
        <dbReference type="EMBL" id="OYQ17869.1"/>
    </source>
</evidence>
<comment type="caution">
    <text evidence="1">The sequence shown here is derived from an EMBL/GenBank/DDBJ whole genome shotgun (WGS) entry which is preliminary data.</text>
</comment>
<accession>A0A255XLM5</accession>
<name>A0A255XLM5_9PROT</name>
<reference evidence="1 2" key="1">
    <citation type="submission" date="2017-07" db="EMBL/GenBank/DDBJ databases">
        <title>Elstera cyanobacteriorum sp. nov., a novel bacterium isolated from cyanobacterial aggregates in a eutrophic lake.</title>
        <authorList>
            <person name="Cai H."/>
        </authorList>
    </citation>
    <scope>NUCLEOTIDE SEQUENCE [LARGE SCALE GENOMIC DNA]</scope>
    <source>
        <strain evidence="1 2">TH019</strain>
    </source>
</reference>
<evidence type="ECO:0008006" key="3">
    <source>
        <dbReference type="Google" id="ProtNLM"/>
    </source>
</evidence>
<protein>
    <recommendedName>
        <fullName evidence="3">Phytoene synthase</fullName>
    </recommendedName>
</protein>
<dbReference type="Gene3D" id="1.10.600.10">
    <property type="entry name" value="Farnesyl Diphosphate Synthase"/>
    <property type="match status" value="2"/>
</dbReference>
<dbReference type="EMBL" id="NOXS01000033">
    <property type="protein sequence ID" value="OYQ17869.1"/>
    <property type="molecule type" value="Genomic_DNA"/>
</dbReference>
<dbReference type="SUPFAM" id="SSF48576">
    <property type="entry name" value="Terpenoid synthases"/>
    <property type="match status" value="2"/>
</dbReference>
<gene>
    <name evidence="1" type="ORF">CHR90_12910</name>
</gene>
<dbReference type="GO" id="GO:0016765">
    <property type="term" value="F:transferase activity, transferring alkyl or aryl (other than methyl) groups"/>
    <property type="evidence" value="ECO:0007669"/>
    <property type="project" value="UniProtKB-ARBA"/>
</dbReference>
<dbReference type="AlphaFoldDB" id="A0A255XLM5"/>
<sequence length="482" mass="51236">MLVGMNAPLPGLAAVLPPHRGKTAPQESFPVALRWLAGGHRAAILRFYGYVRAADDWADMPDPGMSVADRLAGLHRLATAAERDLTAIPAALAAFKALLPAFEADARGDLPTDLATALATCRASSVPVGRFLLDLHGESPLTYPAADALCLSLQLLNHLDDAPADRARWGRAYLPTAALPAIHAALPRLLAEAAPLPQLLRAPGLRRQAAATVMAAQRQAAALADGRPFGLRDRLACARAALVPARPPRPRLSGSFRLALPLLPAEARAAIAGVYAYARAWDALADEAGDLAALHAWHDRLTGLAEGRFPADLPPDFLALLTRYRLPRPPFLALLDGLISDLTAPPQAPDRAALLLYCDRVAGAVGTLILAALGIEDDALARSAGRALQLTNILRDLDADAATGRVYLTRADLPTLVPEVEALYADCTARLAARRFRGRWGVAVMIGLYRRLFRRLQAQAFAPGGRLTGADRLAVLLRAGRG</sequence>
<organism evidence="1 2">
    <name type="scientific">Elstera cyanobacteriorum</name>
    <dbReference type="NCBI Taxonomy" id="2022747"/>
    <lineage>
        <taxon>Bacteria</taxon>
        <taxon>Pseudomonadati</taxon>
        <taxon>Pseudomonadota</taxon>
        <taxon>Alphaproteobacteria</taxon>
        <taxon>Rhodospirillales</taxon>
        <taxon>Rhodospirillaceae</taxon>
        <taxon>Elstera</taxon>
    </lineage>
</organism>
<evidence type="ECO:0000313" key="2">
    <source>
        <dbReference type="Proteomes" id="UP000216361"/>
    </source>
</evidence>
<dbReference type="InterPro" id="IPR008949">
    <property type="entry name" value="Isoprenoid_synthase_dom_sf"/>
</dbReference>
<proteinExistence type="predicted"/>
<dbReference type="OrthoDB" id="9807580at2"/>